<reference evidence="1" key="3">
    <citation type="journal article" date="2017" name="Nature">
        <title>Genome sequence of the progenitor of the wheat D genome Aegilops tauschii.</title>
        <authorList>
            <person name="Luo M.C."/>
            <person name="Gu Y.Q."/>
            <person name="Puiu D."/>
            <person name="Wang H."/>
            <person name="Twardziok S.O."/>
            <person name="Deal K.R."/>
            <person name="Huo N."/>
            <person name="Zhu T."/>
            <person name="Wang L."/>
            <person name="Wang Y."/>
            <person name="McGuire P.E."/>
            <person name="Liu S."/>
            <person name="Long H."/>
            <person name="Ramasamy R.K."/>
            <person name="Rodriguez J.C."/>
            <person name="Van S.L."/>
            <person name="Yuan L."/>
            <person name="Wang Z."/>
            <person name="Xia Z."/>
            <person name="Xiao L."/>
            <person name="Anderson O.D."/>
            <person name="Ouyang S."/>
            <person name="Liang Y."/>
            <person name="Zimin A.V."/>
            <person name="Pertea G."/>
            <person name="Qi P."/>
            <person name="Bennetzen J.L."/>
            <person name="Dai X."/>
            <person name="Dawson M.W."/>
            <person name="Muller H.G."/>
            <person name="Kugler K."/>
            <person name="Rivarola-Duarte L."/>
            <person name="Spannagl M."/>
            <person name="Mayer K.F.X."/>
            <person name="Lu F.H."/>
            <person name="Bevan M.W."/>
            <person name="Leroy P."/>
            <person name="Li P."/>
            <person name="You F.M."/>
            <person name="Sun Q."/>
            <person name="Liu Z."/>
            <person name="Lyons E."/>
            <person name="Wicker T."/>
            <person name="Salzberg S.L."/>
            <person name="Devos K.M."/>
            <person name="Dvorak J."/>
        </authorList>
    </citation>
    <scope>NUCLEOTIDE SEQUENCE [LARGE SCALE GENOMIC DNA]</scope>
    <source>
        <strain evidence="1">cv. AL8/78</strain>
    </source>
</reference>
<dbReference type="EnsemblPlants" id="AET6Gv20086900.1">
    <property type="protein sequence ID" value="AET6Gv20086900.1"/>
    <property type="gene ID" value="AET6Gv20086900"/>
</dbReference>
<reference evidence="2" key="1">
    <citation type="journal article" date="2014" name="Science">
        <title>Ancient hybridizations among the ancestral genomes of bread wheat.</title>
        <authorList>
            <consortium name="International Wheat Genome Sequencing Consortium,"/>
            <person name="Marcussen T."/>
            <person name="Sandve S.R."/>
            <person name="Heier L."/>
            <person name="Spannagl M."/>
            <person name="Pfeifer M."/>
            <person name="Jakobsen K.S."/>
            <person name="Wulff B.B."/>
            <person name="Steuernagel B."/>
            <person name="Mayer K.F."/>
            <person name="Olsen O.A."/>
        </authorList>
    </citation>
    <scope>NUCLEOTIDE SEQUENCE [LARGE SCALE GENOMIC DNA]</scope>
    <source>
        <strain evidence="2">cv. AL8/78</strain>
    </source>
</reference>
<dbReference type="Proteomes" id="UP000015105">
    <property type="component" value="Chromosome 6D"/>
</dbReference>
<dbReference type="AlphaFoldDB" id="A0A453MUD7"/>
<keyword evidence="2" id="KW-1185">Reference proteome</keyword>
<reference evidence="1" key="5">
    <citation type="journal article" date="2021" name="G3 (Bethesda)">
        <title>Aegilops tauschii genome assembly Aet v5.0 features greater sequence contiguity and improved annotation.</title>
        <authorList>
            <person name="Wang L."/>
            <person name="Zhu T."/>
            <person name="Rodriguez J.C."/>
            <person name="Deal K.R."/>
            <person name="Dubcovsky J."/>
            <person name="McGuire P.E."/>
            <person name="Lux T."/>
            <person name="Spannagl M."/>
            <person name="Mayer K.F.X."/>
            <person name="Baldrich P."/>
            <person name="Meyers B.C."/>
            <person name="Huo N."/>
            <person name="Gu Y.Q."/>
            <person name="Zhou H."/>
            <person name="Devos K.M."/>
            <person name="Bennetzen J.L."/>
            <person name="Unver T."/>
            <person name="Budak H."/>
            <person name="Gulick P.J."/>
            <person name="Galiba G."/>
            <person name="Kalapos B."/>
            <person name="Nelson D.R."/>
            <person name="Li P."/>
            <person name="You F.M."/>
            <person name="Luo M.C."/>
            <person name="Dvorak J."/>
        </authorList>
    </citation>
    <scope>NUCLEOTIDE SEQUENCE [LARGE SCALE GENOMIC DNA]</scope>
    <source>
        <strain evidence="1">cv. AL8/78</strain>
    </source>
</reference>
<sequence length="55" mass="6364">MCISDYILLVRGLNVHPETSLSETTTLKLQILCNCQSLLINNSRLLFQRERRKTS</sequence>
<reference evidence="2" key="2">
    <citation type="journal article" date="2017" name="Nat. Plants">
        <title>The Aegilops tauschii genome reveals multiple impacts of transposons.</title>
        <authorList>
            <person name="Zhao G."/>
            <person name="Zou C."/>
            <person name="Li K."/>
            <person name="Wang K."/>
            <person name="Li T."/>
            <person name="Gao L."/>
            <person name="Zhang X."/>
            <person name="Wang H."/>
            <person name="Yang Z."/>
            <person name="Liu X."/>
            <person name="Jiang W."/>
            <person name="Mao L."/>
            <person name="Kong X."/>
            <person name="Jiao Y."/>
            <person name="Jia J."/>
        </authorList>
    </citation>
    <scope>NUCLEOTIDE SEQUENCE [LARGE SCALE GENOMIC DNA]</scope>
    <source>
        <strain evidence="2">cv. AL8/78</strain>
    </source>
</reference>
<reference evidence="1" key="4">
    <citation type="submission" date="2019-03" db="UniProtKB">
        <authorList>
            <consortium name="EnsemblPlants"/>
        </authorList>
    </citation>
    <scope>IDENTIFICATION</scope>
</reference>
<protein>
    <submittedName>
        <fullName evidence="1">Uncharacterized protein</fullName>
    </submittedName>
</protein>
<name>A0A453MUD7_AEGTS</name>
<accession>A0A453MUD7</accession>
<evidence type="ECO:0000313" key="1">
    <source>
        <dbReference type="EnsemblPlants" id="AET6Gv20086900.1"/>
    </source>
</evidence>
<dbReference type="Gramene" id="AET6Gv20086900.1">
    <property type="protein sequence ID" value="AET6Gv20086900.1"/>
    <property type="gene ID" value="AET6Gv20086900"/>
</dbReference>
<proteinExistence type="predicted"/>
<evidence type="ECO:0000313" key="2">
    <source>
        <dbReference type="Proteomes" id="UP000015105"/>
    </source>
</evidence>
<organism evidence="1 2">
    <name type="scientific">Aegilops tauschii subsp. strangulata</name>
    <name type="common">Goatgrass</name>
    <dbReference type="NCBI Taxonomy" id="200361"/>
    <lineage>
        <taxon>Eukaryota</taxon>
        <taxon>Viridiplantae</taxon>
        <taxon>Streptophyta</taxon>
        <taxon>Embryophyta</taxon>
        <taxon>Tracheophyta</taxon>
        <taxon>Spermatophyta</taxon>
        <taxon>Magnoliopsida</taxon>
        <taxon>Liliopsida</taxon>
        <taxon>Poales</taxon>
        <taxon>Poaceae</taxon>
        <taxon>BOP clade</taxon>
        <taxon>Pooideae</taxon>
        <taxon>Triticodae</taxon>
        <taxon>Triticeae</taxon>
        <taxon>Triticinae</taxon>
        <taxon>Aegilops</taxon>
    </lineage>
</organism>